<dbReference type="GO" id="GO:0009055">
    <property type="term" value="F:electron transfer activity"/>
    <property type="evidence" value="ECO:0007669"/>
    <property type="project" value="TreeGrafter"/>
</dbReference>
<evidence type="ECO:0000256" key="5">
    <source>
        <dbReference type="ARBA" id="ARBA00022989"/>
    </source>
</evidence>
<comment type="similarity">
    <text evidence="2">Belongs to the cytochrome ubiquinol oxidase subunit 2 family.</text>
</comment>
<dbReference type="Proteomes" id="UP000316921">
    <property type="component" value="Chromosome"/>
</dbReference>
<dbReference type="EMBL" id="CP036287">
    <property type="protein sequence ID" value="QDU66111.1"/>
    <property type="molecule type" value="Genomic_DNA"/>
</dbReference>
<keyword evidence="4 7" id="KW-0812">Transmembrane</keyword>
<accession>A0A518BGL2</accession>
<dbReference type="PANTHER" id="PTHR43141:SF4">
    <property type="entry name" value="CYTOCHROME BD2 SUBUNIT II"/>
    <property type="match status" value="1"/>
</dbReference>
<gene>
    <name evidence="8" type="ORF">Pla133_11770</name>
</gene>
<keyword evidence="9" id="KW-1185">Reference proteome</keyword>
<feature type="transmembrane region" description="Helical" evidence="7">
    <location>
        <begin position="116"/>
        <end position="138"/>
    </location>
</feature>
<feature type="transmembrane region" description="Helical" evidence="7">
    <location>
        <begin position="258"/>
        <end position="277"/>
    </location>
</feature>
<name>A0A518BGL2_9BACT</name>
<organism evidence="8 9">
    <name type="scientific">Engelhardtia mirabilis</name>
    <dbReference type="NCBI Taxonomy" id="2528011"/>
    <lineage>
        <taxon>Bacteria</taxon>
        <taxon>Pseudomonadati</taxon>
        <taxon>Planctomycetota</taxon>
        <taxon>Planctomycetia</taxon>
        <taxon>Planctomycetia incertae sedis</taxon>
        <taxon>Engelhardtia</taxon>
    </lineage>
</organism>
<protein>
    <submittedName>
        <fullName evidence="8">Cytochrome oxidase subunit II</fullName>
    </submittedName>
</protein>
<feature type="transmembrane region" description="Helical" evidence="7">
    <location>
        <begin position="158"/>
        <end position="179"/>
    </location>
</feature>
<dbReference type="GO" id="GO:0070069">
    <property type="term" value="C:cytochrome complex"/>
    <property type="evidence" value="ECO:0007669"/>
    <property type="project" value="TreeGrafter"/>
</dbReference>
<dbReference type="PANTHER" id="PTHR43141">
    <property type="entry name" value="CYTOCHROME BD2 SUBUNIT II"/>
    <property type="match status" value="1"/>
</dbReference>
<dbReference type="GO" id="GO:0016682">
    <property type="term" value="F:oxidoreductase activity, acting on diphenols and related substances as donors, oxygen as acceptor"/>
    <property type="evidence" value="ECO:0007669"/>
    <property type="project" value="TreeGrafter"/>
</dbReference>
<evidence type="ECO:0000256" key="1">
    <source>
        <dbReference type="ARBA" id="ARBA00004651"/>
    </source>
</evidence>
<dbReference type="AlphaFoldDB" id="A0A518BGL2"/>
<evidence type="ECO:0000256" key="6">
    <source>
        <dbReference type="ARBA" id="ARBA00023136"/>
    </source>
</evidence>
<dbReference type="GO" id="GO:0019646">
    <property type="term" value="P:aerobic electron transport chain"/>
    <property type="evidence" value="ECO:0007669"/>
    <property type="project" value="TreeGrafter"/>
</dbReference>
<dbReference type="GO" id="GO:0005886">
    <property type="term" value="C:plasma membrane"/>
    <property type="evidence" value="ECO:0007669"/>
    <property type="project" value="UniProtKB-SubCell"/>
</dbReference>
<feature type="transmembrane region" description="Helical" evidence="7">
    <location>
        <begin position="199"/>
        <end position="220"/>
    </location>
</feature>
<reference evidence="8 9" key="1">
    <citation type="submission" date="2019-02" db="EMBL/GenBank/DDBJ databases">
        <title>Deep-cultivation of Planctomycetes and their phenomic and genomic characterization uncovers novel biology.</title>
        <authorList>
            <person name="Wiegand S."/>
            <person name="Jogler M."/>
            <person name="Boedeker C."/>
            <person name="Pinto D."/>
            <person name="Vollmers J."/>
            <person name="Rivas-Marin E."/>
            <person name="Kohn T."/>
            <person name="Peeters S.H."/>
            <person name="Heuer A."/>
            <person name="Rast P."/>
            <person name="Oberbeckmann S."/>
            <person name="Bunk B."/>
            <person name="Jeske O."/>
            <person name="Meyerdierks A."/>
            <person name="Storesund J.E."/>
            <person name="Kallscheuer N."/>
            <person name="Luecker S."/>
            <person name="Lage O.M."/>
            <person name="Pohl T."/>
            <person name="Merkel B.J."/>
            <person name="Hornburger P."/>
            <person name="Mueller R.-W."/>
            <person name="Bruemmer F."/>
            <person name="Labrenz M."/>
            <person name="Spormann A.M."/>
            <person name="Op den Camp H."/>
            <person name="Overmann J."/>
            <person name="Amann R."/>
            <person name="Jetten M.S.M."/>
            <person name="Mascher T."/>
            <person name="Medema M.H."/>
            <person name="Devos D.P."/>
            <person name="Kaster A.-K."/>
            <person name="Ovreas L."/>
            <person name="Rohde M."/>
            <person name="Galperin M.Y."/>
            <person name="Jogler C."/>
        </authorList>
    </citation>
    <scope>NUCLEOTIDE SEQUENCE [LARGE SCALE GENOMIC DNA]</scope>
    <source>
        <strain evidence="8 9">Pla133</strain>
    </source>
</reference>
<feature type="transmembrane region" description="Helical" evidence="7">
    <location>
        <begin position="232"/>
        <end position="251"/>
    </location>
</feature>
<dbReference type="InterPro" id="IPR003317">
    <property type="entry name" value="Cyt-d_oxidase_su2"/>
</dbReference>
<keyword evidence="3" id="KW-1003">Cell membrane</keyword>
<evidence type="ECO:0000256" key="2">
    <source>
        <dbReference type="ARBA" id="ARBA00007543"/>
    </source>
</evidence>
<feature type="transmembrane region" description="Helical" evidence="7">
    <location>
        <begin position="6"/>
        <end position="33"/>
    </location>
</feature>
<evidence type="ECO:0000313" key="9">
    <source>
        <dbReference type="Proteomes" id="UP000316921"/>
    </source>
</evidence>
<dbReference type="Pfam" id="PF02322">
    <property type="entry name" value="Cyt_bd_oxida_II"/>
    <property type="match status" value="1"/>
</dbReference>
<evidence type="ECO:0000256" key="7">
    <source>
        <dbReference type="SAM" id="Phobius"/>
    </source>
</evidence>
<feature type="transmembrane region" description="Helical" evidence="7">
    <location>
        <begin position="297"/>
        <end position="319"/>
    </location>
</feature>
<evidence type="ECO:0000256" key="3">
    <source>
        <dbReference type="ARBA" id="ARBA00022475"/>
    </source>
</evidence>
<dbReference type="KEGG" id="pbap:Pla133_11770"/>
<dbReference type="RefSeq" id="WP_419192165.1">
    <property type="nucleotide sequence ID" value="NZ_CP036287.1"/>
</dbReference>
<feature type="transmembrane region" description="Helical" evidence="7">
    <location>
        <begin position="85"/>
        <end position="104"/>
    </location>
</feature>
<evidence type="ECO:0000256" key="4">
    <source>
        <dbReference type="ARBA" id="ARBA00022692"/>
    </source>
</evidence>
<comment type="subcellular location">
    <subcellularLocation>
        <location evidence="1">Cell membrane</location>
        <topology evidence="1">Multi-pass membrane protein</topology>
    </subcellularLocation>
</comment>
<evidence type="ECO:0000313" key="8">
    <source>
        <dbReference type="EMBL" id="QDU66111.1"/>
    </source>
</evidence>
<sequence>MTPEPFVLALLLLALGAYALLGGADFGAGVWEFQLGTRPAPADRRLIARAIGPVWEVNHIWLLFLLILLFTCYPPAFERLCRELYLPLLLALAGIVARGAGFVFRSYGPRDLGSRTLWTAVFAFASTTTPFFLGASLGAVASFELGVDDARPAWTHPLAIYSGFLGVAICAFLAAVFLVREARRGGDSELEESWRQRALVSGAWAGAAAGIGLLFVRGAAPELAERLYQHGELWIGLSISSGLATMVALALRRPTLASATAAGAVLGVLFGVAHALYPQILPPTMDLASARAEDVVLWTVVWGVACGLVILLPSLWLLFRLFKSDAPPNP</sequence>
<keyword evidence="6 7" id="KW-0472">Membrane</keyword>
<proteinExistence type="inferred from homology"/>
<feature type="transmembrane region" description="Helical" evidence="7">
    <location>
        <begin position="54"/>
        <end position="73"/>
    </location>
</feature>
<keyword evidence="5 7" id="KW-1133">Transmembrane helix</keyword>